<evidence type="ECO:0000313" key="8">
    <source>
        <dbReference type="EMBL" id="QJR11938.1"/>
    </source>
</evidence>
<dbReference type="KEGG" id="uru:DSM104443_03021"/>
<dbReference type="AlphaFoldDB" id="A0A6M4GYF0"/>
<gene>
    <name evidence="8" type="ORF">DSM104443_03021</name>
</gene>
<comment type="catalytic activity">
    <reaction evidence="7">
        <text>dTDP-beta-L-rhamnose + L-arginyl-[protein] = N(omega)-(alpha-L-rhamnosyl)-L-arginyl-[protein] + dTDP + H(+)</text>
        <dbReference type="Rhea" id="RHEA:66692"/>
        <dbReference type="Rhea" id="RHEA-COMP:10532"/>
        <dbReference type="Rhea" id="RHEA-COMP:17096"/>
        <dbReference type="ChEBI" id="CHEBI:15378"/>
        <dbReference type="ChEBI" id="CHEBI:29965"/>
        <dbReference type="ChEBI" id="CHEBI:57510"/>
        <dbReference type="ChEBI" id="CHEBI:58369"/>
        <dbReference type="ChEBI" id="CHEBI:167445"/>
    </reaction>
    <physiologicalReaction direction="left-to-right" evidence="7">
        <dbReference type="Rhea" id="RHEA:66693"/>
    </physiologicalReaction>
</comment>
<evidence type="ECO:0000313" key="9">
    <source>
        <dbReference type="Proteomes" id="UP000501534"/>
    </source>
</evidence>
<keyword evidence="2" id="KW-0808">Transferase</keyword>
<reference evidence="8 9" key="1">
    <citation type="submission" date="2020-04" db="EMBL/GenBank/DDBJ databases">
        <title>Usitatibacter rugosus gen. nov., sp. nov. and Usitatibacter palustris sp. nov., novel members of Usitatibacteraceae fam. nov. within the order Nitrosomonadales isolated from soil.</title>
        <authorList>
            <person name="Huber K.J."/>
            <person name="Neumann-Schaal M."/>
            <person name="Geppert A."/>
            <person name="Luckner M."/>
            <person name="Wanner G."/>
            <person name="Overmann J."/>
        </authorList>
    </citation>
    <scope>NUCLEOTIDE SEQUENCE [LARGE SCALE GENOMIC DNA]</scope>
    <source>
        <strain evidence="8 9">0125_3</strain>
    </source>
</reference>
<evidence type="ECO:0000256" key="5">
    <source>
        <dbReference type="ARBA" id="ARBA00024416"/>
    </source>
</evidence>
<proteinExistence type="inferred from homology"/>
<dbReference type="InterPro" id="IPR016633">
    <property type="entry name" value="EarP"/>
</dbReference>
<evidence type="ECO:0000256" key="4">
    <source>
        <dbReference type="ARBA" id="ARBA00024346"/>
    </source>
</evidence>
<dbReference type="RefSeq" id="WP_171093698.1">
    <property type="nucleotide sequence ID" value="NZ_CP053069.1"/>
</dbReference>
<evidence type="ECO:0000256" key="3">
    <source>
        <dbReference type="ARBA" id="ARBA00024303"/>
    </source>
</evidence>
<evidence type="ECO:0000256" key="6">
    <source>
        <dbReference type="ARBA" id="ARBA00030025"/>
    </source>
</evidence>
<comment type="function">
    <text evidence="3">Protein-arginine rhamnosyltransferase that catalyzes the transfer of a single rhamnose to elongation factor P (EF-P) on 'Lys-32', a modification required for EF-P-dependent rescue of polyproline stalled ribosomes.</text>
</comment>
<keyword evidence="9" id="KW-1185">Reference proteome</keyword>
<evidence type="ECO:0000256" key="1">
    <source>
        <dbReference type="ARBA" id="ARBA00022676"/>
    </source>
</evidence>
<evidence type="ECO:0000256" key="2">
    <source>
        <dbReference type="ARBA" id="ARBA00022679"/>
    </source>
</evidence>
<dbReference type="Proteomes" id="UP000501534">
    <property type="component" value="Chromosome"/>
</dbReference>
<keyword evidence="1" id="KW-0328">Glycosyltransferase</keyword>
<evidence type="ECO:0000256" key="7">
    <source>
        <dbReference type="ARBA" id="ARBA00048472"/>
    </source>
</evidence>
<comment type="similarity">
    <text evidence="4">Belongs to the glycosyltransferase 104 family.</text>
</comment>
<dbReference type="EMBL" id="CP053069">
    <property type="protein sequence ID" value="QJR11938.1"/>
    <property type="molecule type" value="Genomic_DNA"/>
</dbReference>
<organism evidence="8 9">
    <name type="scientific">Usitatibacter rugosus</name>
    <dbReference type="NCBI Taxonomy" id="2732067"/>
    <lineage>
        <taxon>Bacteria</taxon>
        <taxon>Pseudomonadati</taxon>
        <taxon>Pseudomonadota</taxon>
        <taxon>Betaproteobacteria</taxon>
        <taxon>Nitrosomonadales</taxon>
        <taxon>Usitatibacteraceae</taxon>
        <taxon>Usitatibacter</taxon>
    </lineage>
</organism>
<dbReference type="PIRSF" id="PIRSF015557">
    <property type="entry name" value="UCP015557"/>
    <property type="match status" value="1"/>
</dbReference>
<dbReference type="Pfam" id="PF10093">
    <property type="entry name" value="EarP"/>
    <property type="match status" value="2"/>
</dbReference>
<sequence length="337" mass="38292">MDERWDIFCKVVDNYGDAGVAWRLAREVAREHGKRVRLWLGALEVLAVIRPEIDATRDTQELEGVEVVRWREDFTPADVADVVVETFGCDPPPAYVLAMAERSPRPRWINLEYLSAEDWVEGSHALPSPHTKLPLVKHYFFPGFTRKTGGLLREGDLVARREAWRLSHPREPGLRASVFAYPSAPVDELLAAFRASDPPVEAIRPGVDTPFLQQDRYDELLWSCDVNFVRGEDSFLRAQWAARPFIWHIYPTEDGAHWIKLSAFLARYTEGLDRPDAAAVTALWEAWNRGEGVAKAWEEFRARLPALGAHARSWADRQASRTDLASAIVDFADHVLK</sequence>
<dbReference type="GO" id="GO:0106361">
    <property type="term" value="F:protein-arginine rhamnosyltransferase activity"/>
    <property type="evidence" value="ECO:0007669"/>
    <property type="project" value="InterPro"/>
</dbReference>
<name>A0A6M4GYF0_9PROT</name>
<accession>A0A6M4GYF0</accession>
<protein>
    <recommendedName>
        <fullName evidence="5">Protein-arginine rhamnosyltransferase</fullName>
    </recommendedName>
    <alternativeName>
        <fullName evidence="6">EF-P arginine rhamnosyltransferase</fullName>
    </alternativeName>
</protein>